<feature type="region of interest" description="Disordered" evidence="1">
    <location>
        <begin position="1091"/>
        <end position="1199"/>
    </location>
</feature>
<evidence type="ECO:0000313" key="2">
    <source>
        <dbReference type="EMBL" id="KAK9828135.1"/>
    </source>
</evidence>
<sequence length="1380" mass="146274">MLNLKMAVSDKAAARQYSCMSQRIRQGGSSCSTGFACSWFLDCQAVAVQPGASIFLFVLFLQPARNGFCTSQHSAGYLAEFLTSAARQEFQDPAAQEGLIAGLRLISVWTASLDSHKLTAALVPAPLQKAVAQFCSALPYLRTDHAVPSEPNCWLTQAINTIRTVYPRSEALELPLMVQVLLLQAQQHLQPLFEPQADMQAFEGLISDAARQRHAVIQTSPQSTLTALAAMPPIPSGSAASGMQSGRPSTSRRRRSESKPSSPVSLSAAGDPAASAAADTQGPPNTIMMPSAVTDAHMAASFANASTPAAQVASPAAQASRTANVNELTGPMEFAFSMPSTLEPDTSVYLPGVLISPASLAMAPELALEGALRDATPLVGSVRGIIDDPQARSSSTSGGAATPLEPSTVSSVSQLDPFGAPNQPHPALPADLSAATVSSRPSLIIQGLQLQATRQLSMSPCTTSAAFPDIFPNMYDTQRCFDTLSPGVASTAPTGLPFRIPSHQNSLSPSPMFAALPAGLPSSRGATCASSSPFTTGPQHRYHHHHHHEQLPPDLEDATPGGSALSQIQDRHAELRAHGIPITSPQAMHRQPEAGALTCTQDRRAEQELHGIAAGSLPAMHMLSGQQRLIASTTRETPEAGRHLYAEQQRGLRSPAVLQPSFLRAGPFASQQLAEDVSSTFKQVGPQSLLQPSFLSTGRRHRQQSSEGRTQMDAPAMLQPSPHESSDQRAMQQLHTGLSQQGRGAMEPDPFWRAIPRLVEAADFSENAPALSQRSMRSLLGNPQAMGLQPSNHARLGGATSTELQLPGQPLGVPQPLEGRLIGFQNSPRFLQAVGPGYGTTDRFGQRVSPLYTLQQPALQQRGNPVQAGLPSEFNLLHPDQQVLSIQHPSPPETLLPLTPQQSDLPESFSHVTPTEPLRRTSPSASRTEASFLQGAGNDVQRPDGRAPQPSRPLLEPFDNLVDWLPAFPQPTSSQRMQSALLRAPPAEDPAPPLSGAGLGSDPQVQMESLGREPQHVQQRGDFRDAAPALPPCQQSAYMQAGQARDLQPGGFFQGYPVSPGHEGALPGRNPLGLPHYGSHGSHMVQPLPDVPQRRHSGAQEEALEPLARPPHIRRSQGPTITDGSPNIALDEPSQTDPAQESSAGRYMGVSSEATERARRHFLTASRHSSGFDRSQVHARPPAGRSLSATGRSSSAGGRSNASLMVLADRLVAFGSPGPCPSSSSSAVLTSSPAAGQMSGPNAPSAGPRGQKRGSPDSEGAGQQQSMTVAQPMLADEAEEMQSLWAALSQPESQPGSPQPPSDLPAWHFDPDIIPPFEAPESPPEAEPSQSLHLPGPPSPLQRSGLSNELPSMMSLEELHQQLGIPPPSPSPQPKRQRSA</sequence>
<evidence type="ECO:0000313" key="3">
    <source>
        <dbReference type="Proteomes" id="UP001438707"/>
    </source>
</evidence>
<protein>
    <submittedName>
        <fullName evidence="2">Uncharacterized protein</fullName>
    </submittedName>
</protein>
<keyword evidence="3" id="KW-1185">Reference proteome</keyword>
<name>A0AAW1R2G6_9CHLO</name>
<feature type="region of interest" description="Disordered" evidence="1">
    <location>
        <begin position="388"/>
        <end position="432"/>
    </location>
</feature>
<evidence type="ECO:0000256" key="1">
    <source>
        <dbReference type="SAM" id="MobiDB-lite"/>
    </source>
</evidence>
<feature type="compositionally biased region" description="Polar residues" evidence="1">
    <location>
        <begin position="1133"/>
        <end position="1143"/>
    </location>
</feature>
<proteinExistence type="predicted"/>
<feature type="compositionally biased region" description="Pro residues" evidence="1">
    <location>
        <begin position="1313"/>
        <end position="1326"/>
    </location>
</feature>
<feature type="compositionally biased region" description="Polar residues" evidence="1">
    <location>
        <begin position="405"/>
        <end position="414"/>
    </location>
</feature>
<feature type="region of interest" description="Disordered" evidence="1">
    <location>
        <begin position="692"/>
        <end position="727"/>
    </location>
</feature>
<feature type="compositionally biased region" description="Low complexity" evidence="1">
    <location>
        <begin position="393"/>
        <end position="402"/>
    </location>
</feature>
<feature type="region of interest" description="Disordered" evidence="1">
    <location>
        <begin position="887"/>
        <end position="954"/>
    </location>
</feature>
<feature type="region of interest" description="Disordered" evidence="1">
    <location>
        <begin position="1213"/>
        <end position="1380"/>
    </location>
</feature>
<feature type="compositionally biased region" description="Low complexity" evidence="1">
    <location>
        <begin position="259"/>
        <end position="279"/>
    </location>
</feature>
<comment type="caution">
    <text evidence="2">The sequence shown here is derived from an EMBL/GenBank/DDBJ whole genome shotgun (WGS) entry which is preliminary data.</text>
</comment>
<feature type="region of interest" description="Disordered" evidence="1">
    <location>
        <begin position="527"/>
        <end position="564"/>
    </location>
</feature>
<reference evidence="2 3" key="1">
    <citation type="journal article" date="2024" name="Nat. Commun.">
        <title>Phylogenomics reveals the evolutionary origins of lichenization in chlorophyte algae.</title>
        <authorList>
            <person name="Puginier C."/>
            <person name="Libourel C."/>
            <person name="Otte J."/>
            <person name="Skaloud P."/>
            <person name="Haon M."/>
            <person name="Grisel S."/>
            <person name="Petersen M."/>
            <person name="Berrin J.G."/>
            <person name="Delaux P.M."/>
            <person name="Dal Grande F."/>
            <person name="Keller J."/>
        </authorList>
    </citation>
    <scope>NUCLEOTIDE SEQUENCE [LARGE SCALE GENOMIC DNA]</scope>
    <source>
        <strain evidence="2 3">SAG 2145</strain>
    </source>
</reference>
<gene>
    <name evidence="2" type="ORF">WJX74_000162</name>
</gene>
<feature type="compositionally biased region" description="Low complexity" evidence="1">
    <location>
        <begin position="1213"/>
        <end position="1235"/>
    </location>
</feature>
<dbReference type="EMBL" id="JALJOS010000016">
    <property type="protein sequence ID" value="KAK9828135.1"/>
    <property type="molecule type" value="Genomic_DNA"/>
</dbReference>
<feature type="compositionally biased region" description="Low complexity" evidence="1">
    <location>
        <begin position="1183"/>
        <end position="1199"/>
    </location>
</feature>
<feature type="compositionally biased region" description="Polar residues" evidence="1">
    <location>
        <begin position="921"/>
        <end position="931"/>
    </location>
</feature>
<feature type="region of interest" description="Disordered" evidence="1">
    <location>
        <begin position="229"/>
        <end position="289"/>
    </location>
</feature>
<accession>A0AAW1R2G6</accession>
<dbReference type="Proteomes" id="UP001438707">
    <property type="component" value="Unassembled WGS sequence"/>
</dbReference>
<feature type="compositionally biased region" description="Polar residues" evidence="1">
    <location>
        <begin position="527"/>
        <end position="538"/>
    </location>
</feature>
<organism evidence="2 3">
    <name type="scientific">Apatococcus lobatus</name>
    <dbReference type="NCBI Taxonomy" id="904363"/>
    <lineage>
        <taxon>Eukaryota</taxon>
        <taxon>Viridiplantae</taxon>
        <taxon>Chlorophyta</taxon>
        <taxon>core chlorophytes</taxon>
        <taxon>Trebouxiophyceae</taxon>
        <taxon>Chlorellales</taxon>
        <taxon>Chlorellaceae</taxon>
        <taxon>Apatococcus</taxon>
    </lineage>
</organism>
<feature type="compositionally biased region" description="Polar residues" evidence="1">
    <location>
        <begin position="1341"/>
        <end position="1350"/>
    </location>
</feature>